<dbReference type="AlphaFoldDB" id="A0AAN9VY07"/>
<comment type="subcellular location">
    <subcellularLocation>
        <location evidence="1">Secreted</location>
    </subcellularLocation>
</comment>
<evidence type="ECO:0000256" key="1">
    <source>
        <dbReference type="ARBA" id="ARBA00004613"/>
    </source>
</evidence>
<accession>A0AAN9VY07</accession>
<evidence type="ECO:0000313" key="8">
    <source>
        <dbReference type="Proteomes" id="UP001378592"/>
    </source>
</evidence>
<feature type="compositionally biased region" description="Pro residues" evidence="5">
    <location>
        <begin position="700"/>
        <end position="710"/>
    </location>
</feature>
<reference evidence="7 8" key="1">
    <citation type="submission" date="2024-03" db="EMBL/GenBank/DDBJ databases">
        <title>The genome assembly and annotation of the cricket Gryllus longicercus Weissman &amp; Gray.</title>
        <authorList>
            <person name="Szrajer S."/>
            <person name="Gray D."/>
            <person name="Ylla G."/>
        </authorList>
    </citation>
    <scope>NUCLEOTIDE SEQUENCE [LARGE SCALE GENOMIC DNA]</scope>
    <source>
        <strain evidence="7">DAG 2021-001</strain>
        <tissue evidence="7">Whole body minus gut</tissue>
    </source>
</reference>
<dbReference type="GO" id="GO:0005615">
    <property type="term" value="C:extracellular space"/>
    <property type="evidence" value="ECO:0007669"/>
    <property type="project" value="TreeGrafter"/>
</dbReference>
<dbReference type="GO" id="GO:0016298">
    <property type="term" value="F:lipase activity"/>
    <property type="evidence" value="ECO:0007669"/>
    <property type="project" value="InterPro"/>
</dbReference>
<feature type="compositionally biased region" description="Low complexity" evidence="5">
    <location>
        <begin position="595"/>
        <end position="612"/>
    </location>
</feature>
<dbReference type="PANTHER" id="PTHR11610:SF186">
    <property type="entry name" value="FI22312P1"/>
    <property type="match status" value="1"/>
</dbReference>
<keyword evidence="3" id="KW-0964">Secreted</keyword>
<dbReference type="InterPro" id="IPR029058">
    <property type="entry name" value="AB_hydrolase_fold"/>
</dbReference>
<dbReference type="InterPro" id="IPR000734">
    <property type="entry name" value="TAG_lipase"/>
</dbReference>
<comment type="similarity">
    <text evidence="2 4">Belongs to the AB hydrolase superfamily. Lipase family.</text>
</comment>
<dbReference type="CDD" id="cd00707">
    <property type="entry name" value="Pancreat_lipase_like"/>
    <property type="match status" value="1"/>
</dbReference>
<gene>
    <name evidence="7" type="ORF">R5R35_006689</name>
</gene>
<dbReference type="InterPro" id="IPR013818">
    <property type="entry name" value="Lipase"/>
</dbReference>
<comment type="caution">
    <text evidence="7">The sequence shown here is derived from an EMBL/GenBank/DDBJ whole genome shotgun (WGS) entry which is preliminary data.</text>
</comment>
<dbReference type="SUPFAM" id="SSF53474">
    <property type="entry name" value="alpha/beta-Hydrolases"/>
    <property type="match status" value="1"/>
</dbReference>
<proteinExistence type="inferred from homology"/>
<dbReference type="GO" id="GO:0016042">
    <property type="term" value="P:lipid catabolic process"/>
    <property type="evidence" value="ECO:0007669"/>
    <property type="project" value="TreeGrafter"/>
</dbReference>
<evidence type="ECO:0000256" key="5">
    <source>
        <dbReference type="SAM" id="MobiDB-lite"/>
    </source>
</evidence>
<feature type="compositionally biased region" description="Basic and acidic residues" evidence="5">
    <location>
        <begin position="857"/>
        <end position="871"/>
    </location>
</feature>
<evidence type="ECO:0000256" key="4">
    <source>
        <dbReference type="RuleBase" id="RU004262"/>
    </source>
</evidence>
<evidence type="ECO:0000256" key="3">
    <source>
        <dbReference type="ARBA" id="ARBA00022525"/>
    </source>
</evidence>
<sequence length="1017" mass="103999">MRARPRRRPPPRAAAAPAASSAAAAAAAAAALLLLRAALICGAARGAGAWRWATPAQEAEDERRDAEILRAVVRSMDEWGRRAAARRAAAGATANATANATHAPLRRRERAAGVCYPEVGCFSDSGVFGYLDMLPSPPEEVGTRFQVFASGGGGGGGAGEGEGDGAGAGGGITAPLLDVAFANRSAVLALRGAFDPAKPTKVIVHGFGSSCAHVWVYEMRSALMAVEECNVICVDWEGGAAVPNYVRAAANTRLVGKQLALLLQALAARGLHPQRVHIIGFSLGAHVAGFAGAELRNLSRITGLDPAGPLFEGQDPRARLDESDADFVDVIHSNGENLILGGLGSWQPMGHVDFYPNGGRMQKGCSNLFVGAVSDILWSASDIEGRSLCNHRRAYKFFTDSVSPRCHFPAFPCASYEDFLAGTCFPCSGARRCGNMGYYADRSSGRGALFLVTRDEEPFCAHQYSVRLESAAGEAGAPSSYGSLHITLAGDAPGLNETFPLTQKEDEQLKPGQSLTRLLVPHPALAAPTTATLVYTAYAGWWSSGLPAWPVRKLAIVDSFGKSMSVCRRDLLLLQTGVPTTLQLFPGECHPPAAPASATNASSAPTSTTSTAAPPPQAAAEKGEEAEKGAGTGVGAGAEGDELTALLAGAAPLRPWPVPLLDGGDGGGNSLEDSRAFHSAPAALPAAPPAPSPTTTAAPAPVPSPTPAPAPASASSASSSPPPPPPPPEPLPDIKEPVLTPRTSPAPAPAAEEGDGADGGGRAARLAGRFSSEADTRLWIPAADLNPPPLSSPPAWRHWALARAPAPALAPTPTPAHADARAPRTLQFLPQRLVALLSQAERFARRALGGEVAEVEGDGKGKDKDGDDAAGPRRSKALATAAPPPLPPAVALDARGGGGGGGGGALVALAHGAAAARGSVNGGGGGGGGREADARRFIPLVFPEAGAEPRAPVTVTPEDIRSSFRSVKVQSAGAGAAAPAPLADDALRPVYKGRARRRRRRGLGCSSAMFAASALCQ</sequence>
<feature type="region of interest" description="Disordered" evidence="5">
    <location>
        <begin position="851"/>
        <end position="895"/>
    </location>
</feature>
<feature type="domain" description="Lipase" evidence="6">
    <location>
        <begin position="194"/>
        <end position="459"/>
    </location>
</feature>
<evidence type="ECO:0000313" key="7">
    <source>
        <dbReference type="EMBL" id="KAK7869887.1"/>
    </source>
</evidence>
<dbReference type="PANTHER" id="PTHR11610">
    <property type="entry name" value="LIPASE"/>
    <property type="match status" value="1"/>
</dbReference>
<name>A0AAN9VY07_9ORTH</name>
<dbReference type="Gene3D" id="3.40.50.1820">
    <property type="entry name" value="alpha/beta hydrolase"/>
    <property type="match status" value="1"/>
</dbReference>
<organism evidence="7 8">
    <name type="scientific">Gryllus longicercus</name>
    <dbReference type="NCBI Taxonomy" id="2509291"/>
    <lineage>
        <taxon>Eukaryota</taxon>
        <taxon>Metazoa</taxon>
        <taxon>Ecdysozoa</taxon>
        <taxon>Arthropoda</taxon>
        <taxon>Hexapoda</taxon>
        <taxon>Insecta</taxon>
        <taxon>Pterygota</taxon>
        <taxon>Neoptera</taxon>
        <taxon>Polyneoptera</taxon>
        <taxon>Orthoptera</taxon>
        <taxon>Ensifera</taxon>
        <taxon>Gryllidea</taxon>
        <taxon>Grylloidea</taxon>
        <taxon>Gryllidae</taxon>
        <taxon>Gryllinae</taxon>
        <taxon>Gryllus</taxon>
    </lineage>
</organism>
<feature type="region of interest" description="Disordered" evidence="5">
    <location>
        <begin position="593"/>
        <end position="637"/>
    </location>
</feature>
<protein>
    <recommendedName>
        <fullName evidence="6">Lipase domain-containing protein</fullName>
    </recommendedName>
</protein>
<evidence type="ECO:0000259" key="6">
    <source>
        <dbReference type="Pfam" id="PF00151"/>
    </source>
</evidence>
<feature type="region of interest" description="Disordered" evidence="5">
    <location>
        <begin position="682"/>
        <end position="763"/>
    </location>
</feature>
<dbReference type="Pfam" id="PF00151">
    <property type="entry name" value="Lipase"/>
    <property type="match status" value="1"/>
</dbReference>
<dbReference type="PRINTS" id="PR00821">
    <property type="entry name" value="TAGLIPASE"/>
</dbReference>
<keyword evidence="8" id="KW-1185">Reference proteome</keyword>
<dbReference type="InterPro" id="IPR033906">
    <property type="entry name" value="Lipase_N"/>
</dbReference>
<feature type="compositionally biased region" description="Pro residues" evidence="5">
    <location>
        <begin position="720"/>
        <end position="731"/>
    </location>
</feature>
<dbReference type="FunFam" id="3.40.50.1820:FF:000288">
    <property type="entry name" value="Pancreatic triacylglycerol lipase"/>
    <property type="match status" value="1"/>
</dbReference>
<dbReference type="Proteomes" id="UP001378592">
    <property type="component" value="Unassembled WGS sequence"/>
</dbReference>
<dbReference type="EMBL" id="JAZDUA010000067">
    <property type="protein sequence ID" value="KAK7869887.1"/>
    <property type="molecule type" value="Genomic_DNA"/>
</dbReference>
<evidence type="ECO:0000256" key="2">
    <source>
        <dbReference type="ARBA" id="ARBA00010701"/>
    </source>
</evidence>